<protein>
    <submittedName>
        <fullName evidence="1">Flavodoxin family protein</fullName>
    </submittedName>
</protein>
<comment type="caution">
    <text evidence="1">The sequence shown here is derived from an EMBL/GenBank/DDBJ whole genome shotgun (WGS) entry which is preliminary data.</text>
</comment>
<organism evidence="1 2">
    <name type="scientific">Arcobacter arenosus</name>
    <dbReference type="NCBI Taxonomy" id="2576037"/>
    <lineage>
        <taxon>Bacteria</taxon>
        <taxon>Pseudomonadati</taxon>
        <taxon>Campylobacterota</taxon>
        <taxon>Epsilonproteobacteria</taxon>
        <taxon>Campylobacterales</taxon>
        <taxon>Arcobacteraceae</taxon>
        <taxon>Arcobacter</taxon>
    </lineage>
</organism>
<dbReference type="Proteomes" id="UP000308901">
    <property type="component" value="Unassembled WGS sequence"/>
</dbReference>
<accession>A0A5R8Y1I7</accession>
<dbReference type="OrthoDB" id="6398207at2"/>
<name>A0A5R8Y1I7_9BACT</name>
<dbReference type="SUPFAM" id="SSF52218">
    <property type="entry name" value="Flavoproteins"/>
    <property type="match status" value="1"/>
</dbReference>
<gene>
    <name evidence="1" type="ORF">FDK22_08810</name>
</gene>
<evidence type="ECO:0000313" key="1">
    <source>
        <dbReference type="EMBL" id="TLP38550.1"/>
    </source>
</evidence>
<dbReference type="EMBL" id="VANU01000003">
    <property type="protein sequence ID" value="TLP38550.1"/>
    <property type="molecule type" value="Genomic_DNA"/>
</dbReference>
<keyword evidence="2" id="KW-1185">Reference proteome</keyword>
<evidence type="ECO:0000313" key="2">
    <source>
        <dbReference type="Proteomes" id="UP000308901"/>
    </source>
</evidence>
<dbReference type="RefSeq" id="WP_138152545.1">
    <property type="nucleotide sequence ID" value="NZ_CBDDKQ010000002.1"/>
</dbReference>
<dbReference type="AlphaFoldDB" id="A0A5R8Y1I7"/>
<reference evidence="1 2" key="1">
    <citation type="submission" date="2019-05" db="EMBL/GenBank/DDBJ databases">
        <title>Arcobacter sp. nov., isolated from sea sediment.</title>
        <authorList>
            <person name="Kim W."/>
        </authorList>
    </citation>
    <scope>NUCLEOTIDE SEQUENCE [LARGE SCALE GENOMIC DNA]</scope>
    <source>
        <strain evidence="1 2">CAU 1517</strain>
    </source>
</reference>
<dbReference type="Gene3D" id="3.40.50.360">
    <property type="match status" value="1"/>
</dbReference>
<proteinExistence type="predicted"/>
<sequence length="200" mass="23609">MRVKIIDCTEKQHKDVEKIVNFISDYLQKNNVNYTKLTLKELQFAQCTECRCCTQKKSDEPVKCVLKDDLNDELDNIEAANRYIILADRNNLFSKNKVHEKFSQRLVAYYYWPYGQVQSTLRRVAQAKSSILINYNTTKYFMNHSFYTSKHYMEHTSASIGAKVIDWQAITPKKDIIKSYEKRLIEMIDKLLHSFVQRAS</sequence>
<dbReference type="InterPro" id="IPR029039">
    <property type="entry name" value="Flavoprotein-like_sf"/>
</dbReference>